<reference evidence="12" key="1">
    <citation type="journal article" date="2019" name="Int. J. Syst. Evol. Microbiol.">
        <title>The Global Catalogue of Microorganisms (GCM) 10K type strain sequencing project: providing services to taxonomists for standard genome sequencing and annotation.</title>
        <authorList>
            <consortium name="The Broad Institute Genomics Platform"/>
            <consortium name="The Broad Institute Genome Sequencing Center for Infectious Disease"/>
            <person name="Wu L."/>
            <person name="Ma J."/>
        </authorList>
    </citation>
    <scope>NUCLEOTIDE SEQUENCE [LARGE SCALE GENOMIC DNA]</scope>
    <source>
        <strain evidence="12">CCUG 63369</strain>
    </source>
</reference>
<dbReference type="EMBL" id="JBHTHR010000774">
    <property type="protein sequence ID" value="MFD0803201.1"/>
    <property type="molecule type" value="Genomic_DNA"/>
</dbReference>
<evidence type="ECO:0000313" key="12">
    <source>
        <dbReference type="Proteomes" id="UP001596956"/>
    </source>
</evidence>
<evidence type="ECO:0000313" key="11">
    <source>
        <dbReference type="EMBL" id="MFD0803201.1"/>
    </source>
</evidence>
<dbReference type="InterPro" id="IPR004812">
    <property type="entry name" value="Efflux_drug-R_Bcr/CmlA"/>
</dbReference>
<dbReference type="Pfam" id="PF07690">
    <property type="entry name" value="MFS_1"/>
    <property type="match status" value="1"/>
</dbReference>
<accession>A0ABW3BIN0</accession>
<dbReference type="Gene3D" id="1.20.1720.10">
    <property type="entry name" value="Multidrug resistance protein D"/>
    <property type="match status" value="1"/>
</dbReference>
<evidence type="ECO:0000256" key="8">
    <source>
        <dbReference type="SAM" id="MobiDB-lite"/>
    </source>
</evidence>
<name>A0ABW3BIN0_9ACTN</name>
<evidence type="ECO:0000256" key="3">
    <source>
        <dbReference type="ARBA" id="ARBA00022448"/>
    </source>
</evidence>
<feature type="transmembrane region" description="Helical" evidence="9">
    <location>
        <begin position="304"/>
        <end position="324"/>
    </location>
</feature>
<feature type="transmembrane region" description="Helical" evidence="9">
    <location>
        <begin position="393"/>
        <end position="416"/>
    </location>
</feature>
<proteinExistence type="inferred from homology"/>
<feature type="transmembrane region" description="Helical" evidence="9">
    <location>
        <begin position="99"/>
        <end position="117"/>
    </location>
</feature>
<feature type="transmembrane region" description="Helical" evidence="9">
    <location>
        <begin position="330"/>
        <end position="356"/>
    </location>
</feature>
<dbReference type="PROSITE" id="PS00216">
    <property type="entry name" value="SUGAR_TRANSPORT_1"/>
    <property type="match status" value="1"/>
</dbReference>
<dbReference type="InterPro" id="IPR036259">
    <property type="entry name" value="MFS_trans_sf"/>
</dbReference>
<keyword evidence="3" id="KW-0813">Transport</keyword>
<dbReference type="PANTHER" id="PTHR23502">
    <property type="entry name" value="MAJOR FACILITATOR SUPERFAMILY"/>
    <property type="match status" value="1"/>
</dbReference>
<feature type="transmembrane region" description="Helical" evidence="9">
    <location>
        <begin position="68"/>
        <end position="87"/>
    </location>
</feature>
<dbReference type="InterPro" id="IPR005829">
    <property type="entry name" value="Sugar_transporter_CS"/>
</dbReference>
<evidence type="ECO:0000256" key="7">
    <source>
        <dbReference type="ARBA" id="ARBA00023136"/>
    </source>
</evidence>
<dbReference type="SUPFAM" id="SSF103473">
    <property type="entry name" value="MFS general substrate transporter"/>
    <property type="match status" value="1"/>
</dbReference>
<dbReference type="PROSITE" id="PS50850">
    <property type="entry name" value="MFS"/>
    <property type="match status" value="1"/>
</dbReference>
<dbReference type="PANTHER" id="PTHR23502:SF132">
    <property type="entry name" value="POLYAMINE TRANSPORTER 2-RELATED"/>
    <property type="match status" value="1"/>
</dbReference>
<evidence type="ECO:0000256" key="4">
    <source>
        <dbReference type="ARBA" id="ARBA00022475"/>
    </source>
</evidence>
<feature type="transmembrane region" description="Helical" evidence="9">
    <location>
        <begin position="368"/>
        <end position="387"/>
    </location>
</feature>
<evidence type="ECO:0000256" key="2">
    <source>
        <dbReference type="ARBA" id="ARBA00006236"/>
    </source>
</evidence>
<feature type="region of interest" description="Disordered" evidence="8">
    <location>
        <begin position="1"/>
        <end position="25"/>
    </location>
</feature>
<feature type="transmembrane region" description="Helical" evidence="9">
    <location>
        <begin position="123"/>
        <end position="145"/>
    </location>
</feature>
<keyword evidence="5 9" id="KW-0812">Transmembrane</keyword>
<feature type="transmembrane region" description="Helical" evidence="9">
    <location>
        <begin position="157"/>
        <end position="181"/>
    </location>
</feature>
<dbReference type="InterPro" id="IPR020846">
    <property type="entry name" value="MFS_dom"/>
</dbReference>
<keyword evidence="7 9" id="KW-0472">Membrane</keyword>
<feature type="domain" description="Major facilitator superfamily (MFS) profile" evidence="10">
    <location>
        <begin position="30"/>
        <end position="421"/>
    </location>
</feature>
<evidence type="ECO:0000256" key="1">
    <source>
        <dbReference type="ARBA" id="ARBA00004651"/>
    </source>
</evidence>
<evidence type="ECO:0000256" key="6">
    <source>
        <dbReference type="ARBA" id="ARBA00022989"/>
    </source>
</evidence>
<evidence type="ECO:0000259" key="10">
    <source>
        <dbReference type="PROSITE" id="PS50850"/>
    </source>
</evidence>
<protein>
    <submittedName>
        <fullName evidence="11">Multidrug effflux MFS transporter</fullName>
    </submittedName>
</protein>
<keyword evidence="12" id="KW-1185">Reference proteome</keyword>
<comment type="similarity">
    <text evidence="2">Belongs to the major facilitator superfamily. Bcr/CmlA family.</text>
</comment>
<comment type="caution">
    <text evidence="11">The sequence shown here is derived from an EMBL/GenBank/DDBJ whole genome shotgun (WGS) entry which is preliminary data.</text>
</comment>
<organism evidence="11 12">
    <name type="scientific">Streptomonospora algeriensis</name>
    <dbReference type="NCBI Taxonomy" id="995084"/>
    <lineage>
        <taxon>Bacteria</taxon>
        <taxon>Bacillati</taxon>
        <taxon>Actinomycetota</taxon>
        <taxon>Actinomycetes</taxon>
        <taxon>Streptosporangiales</taxon>
        <taxon>Nocardiopsidaceae</taxon>
        <taxon>Streptomonospora</taxon>
    </lineage>
</organism>
<feature type="transmembrane region" description="Helical" evidence="9">
    <location>
        <begin position="273"/>
        <end position="292"/>
    </location>
</feature>
<gene>
    <name evidence="11" type="ORF">ACFQZU_17995</name>
</gene>
<keyword evidence="4" id="KW-1003">Cell membrane</keyword>
<dbReference type="NCBIfam" id="TIGR00710">
    <property type="entry name" value="efflux_Bcr_CflA"/>
    <property type="match status" value="1"/>
</dbReference>
<dbReference type="InterPro" id="IPR011701">
    <property type="entry name" value="MFS"/>
</dbReference>
<dbReference type="Proteomes" id="UP001596956">
    <property type="component" value="Unassembled WGS sequence"/>
</dbReference>
<feature type="transmembrane region" description="Helical" evidence="9">
    <location>
        <begin position="187"/>
        <end position="207"/>
    </location>
</feature>
<evidence type="ECO:0000256" key="5">
    <source>
        <dbReference type="ARBA" id="ARBA00022692"/>
    </source>
</evidence>
<dbReference type="CDD" id="cd17320">
    <property type="entry name" value="MFS_MdfA_MDR_like"/>
    <property type="match status" value="1"/>
</dbReference>
<sequence length="421" mass="43832">MSLTAVRPRLRTTAAPQTPTHRGDRPRRSVALLVFILGVLSATSSLATDLYLPAFPQIAADLNAPESQIQLTLTSVMVGLAVGQLIIGPLSDQLGRRKPLLVGVGVFAATSLLSMVAQSAEVFIAVRFLQGLAAAAGMVVSRAVVRDTFDGDSAAKFFSRLVLLVGLAPMLGPLLGGQLLLIGPWQMIFAVLAAAGLAGFALVYFGLPESLAVQDRVRQDPEQMVRHFLRLVVDPRFIGPTLTMALSFAMTFTYISAFSFVSQEEFGATPQQFSLIFGINTLGMILGNQVNAALIGKVHTTRRLLIGLVGAVVSVGLLLALHLYGQSDLVTVTAVLFVMMFCTGLISPNATTLAIVSQPSSSAGSASALLGTLQFAIGGGLASAAGLHGGTTMTGMVLVMLATALAATGVFALTAARGHTK</sequence>
<feature type="transmembrane region" description="Helical" evidence="9">
    <location>
        <begin position="30"/>
        <end position="48"/>
    </location>
</feature>
<comment type="subcellular location">
    <subcellularLocation>
        <location evidence="1">Cell membrane</location>
        <topology evidence="1">Multi-pass membrane protein</topology>
    </subcellularLocation>
</comment>
<keyword evidence="6 9" id="KW-1133">Transmembrane helix</keyword>
<feature type="transmembrane region" description="Helical" evidence="9">
    <location>
        <begin position="237"/>
        <end position="261"/>
    </location>
</feature>
<evidence type="ECO:0000256" key="9">
    <source>
        <dbReference type="SAM" id="Phobius"/>
    </source>
</evidence>